<dbReference type="RefSeq" id="WP_074927492.1">
    <property type="nucleotide sequence ID" value="NZ_FPBL01000003.1"/>
</dbReference>
<dbReference type="PANTHER" id="PTHR39555">
    <property type="entry name" value="FIMBRIAL ASSEMBLY PROTEIN PILO-LIKE PROTEIN-RELATED"/>
    <property type="match status" value="1"/>
</dbReference>
<dbReference type="OrthoDB" id="9802133at2"/>
<proteinExistence type="predicted"/>
<dbReference type="InterPro" id="IPR014717">
    <property type="entry name" value="Transl_elong_EF1B/ribsomal_bS6"/>
</dbReference>
<dbReference type="PIRSF" id="PIRSF016482">
    <property type="entry name" value="PilO"/>
    <property type="match status" value="1"/>
</dbReference>
<gene>
    <name evidence="1" type="ORF">SAMN05216339_1037</name>
</gene>
<dbReference type="GO" id="GO:0043107">
    <property type="term" value="P:type IV pilus-dependent motility"/>
    <property type="evidence" value="ECO:0007669"/>
    <property type="project" value="InterPro"/>
</dbReference>
<dbReference type="AlphaFoldDB" id="A0A1I7GJI6"/>
<protein>
    <submittedName>
        <fullName evidence="1">Type IV pilus assembly protein PilO</fullName>
    </submittedName>
</protein>
<dbReference type="EMBL" id="FPBL01000003">
    <property type="protein sequence ID" value="SFU48617.1"/>
    <property type="molecule type" value="Genomic_DNA"/>
</dbReference>
<dbReference type="Gene3D" id="3.30.70.60">
    <property type="match status" value="1"/>
</dbReference>
<evidence type="ECO:0000313" key="2">
    <source>
        <dbReference type="Proteomes" id="UP000183926"/>
    </source>
</evidence>
<dbReference type="PANTHER" id="PTHR39555:SF1">
    <property type="entry name" value="TYPE IV PILUS INNER MEMBRANE COMPONENT PILO"/>
    <property type="match status" value="1"/>
</dbReference>
<evidence type="ECO:0000313" key="1">
    <source>
        <dbReference type="EMBL" id="SFU48617.1"/>
    </source>
</evidence>
<dbReference type="Proteomes" id="UP000183926">
    <property type="component" value="Unassembled WGS sequence"/>
</dbReference>
<organism evidence="1 2">
    <name type="scientific">Nitrosomonas eutropha</name>
    <dbReference type="NCBI Taxonomy" id="916"/>
    <lineage>
        <taxon>Bacteria</taxon>
        <taxon>Pseudomonadati</taxon>
        <taxon>Pseudomonadota</taxon>
        <taxon>Betaproteobacteria</taxon>
        <taxon>Nitrosomonadales</taxon>
        <taxon>Nitrosomonadaceae</taxon>
        <taxon>Nitrosomonas</taxon>
    </lineage>
</organism>
<dbReference type="GO" id="GO:0043683">
    <property type="term" value="P:type IV pilus assembly"/>
    <property type="evidence" value="ECO:0007669"/>
    <property type="project" value="InterPro"/>
</dbReference>
<sequence>MNLLEELRHVNPNEPGNWPVALKVGALALLLGVLMVAGYFLDWEEQWEALEQVQQEEDTLKNTFLAKKNSAVNLDLLRVQLTEVGQTLGTLLKQLPNKSELDALLVDINRAGLGRGLQFELFKPNAKETVREFYAELPVSVRVTGNYHDIGAFASDVAQLPRIVTLQDIEIIPGKDRQLILNATAKTFRYLDDEEIAERKREMTEKNKQKNAKGAS</sequence>
<accession>A0A1I7GJI6</accession>
<dbReference type="Pfam" id="PF04350">
    <property type="entry name" value="PilO"/>
    <property type="match status" value="1"/>
</dbReference>
<dbReference type="Gene3D" id="1.10.287.540">
    <property type="entry name" value="Helix hairpin bin"/>
    <property type="match status" value="1"/>
</dbReference>
<reference evidence="1 2" key="1">
    <citation type="submission" date="2016-10" db="EMBL/GenBank/DDBJ databases">
        <authorList>
            <person name="de Groot N.N."/>
        </authorList>
    </citation>
    <scope>NUCLEOTIDE SEQUENCE [LARGE SCALE GENOMIC DNA]</scope>
    <source>
        <strain evidence="1 2">Nm24</strain>
    </source>
</reference>
<name>A0A1I7GJI6_9PROT</name>
<dbReference type="InterPro" id="IPR007445">
    <property type="entry name" value="PilO"/>
</dbReference>